<keyword evidence="2" id="KW-1185">Reference proteome</keyword>
<dbReference type="AlphaFoldDB" id="A0A1R1PEB5"/>
<evidence type="ECO:0000313" key="1">
    <source>
        <dbReference type="EMBL" id="OMH79340.1"/>
    </source>
</evidence>
<reference evidence="2" key="1">
    <citation type="submission" date="2017-01" db="EMBL/GenBank/DDBJ databases">
        <authorList>
            <person name="Wang Y."/>
            <person name="White M."/>
            <person name="Kvist S."/>
            <person name="Moncalvo J.-M."/>
        </authorList>
    </citation>
    <scope>NUCLEOTIDE SEQUENCE [LARGE SCALE GENOMIC DNA]</scope>
    <source>
        <strain evidence="2">COL-18-3</strain>
    </source>
</reference>
<feature type="non-terminal residue" evidence="1">
    <location>
        <position position="266"/>
    </location>
</feature>
<organism evidence="1 2">
    <name type="scientific">Zancudomyces culisetae</name>
    <name type="common">Gut fungus</name>
    <name type="synonym">Smittium culisetae</name>
    <dbReference type="NCBI Taxonomy" id="1213189"/>
    <lineage>
        <taxon>Eukaryota</taxon>
        <taxon>Fungi</taxon>
        <taxon>Fungi incertae sedis</taxon>
        <taxon>Zoopagomycota</taxon>
        <taxon>Kickxellomycotina</taxon>
        <taxon>Harpellomycetes</taxon>
        <taxon>Harpellales</taxon>
        <taxon>Legeriomycetaceae</taxon>
        <taxon>Zancudomyces</taxon>
    </lineage>
</organism>
<evidence type="ECO:0000313" key="2">
    <source>
        <dbReference type="Proteomes" id="UP000188320"/>
    </source>
</evidence>
<dbReference type="Proteomes" id="UP000188320">
    <property type="component" value="Unassembled WGS sequence"/>
</dbReference>
<dbReference type="Gene3D" id="2.40.70.10">
    <property type="entry name" value="Acid Proteases"/>
    <property type="match status" value="1"/>
</dbReference>
<comment type="caution">
    <text evidence="1">The sequence shown here is derived from an EMBL/GenBank/DDBJ whole genome shotgun (WGS) entry which is preliminary data.</text>
</comment>
<accession>A0A1R1PEB5</accession>
<sequence length="266" mass="29825">MSSFQNNSSASHQLLQIPNISNTQTRLNQPLTTPIKLSFGKQIIYISALIDSGATGNFINQSLIIEKGIPFKKKSIPIEITLADNQPLNTSPIDFETKKISINVLDHVSIPWLKSCNPRIDWICSTIKIDKKSDITNISNDINFIGIPNQFNDTLASMLSNDDTDAEASYKSSTTNPKKIVPHLWETYLVDRPLESAKSSQDLEKSLAERHVVRDEISNVEDKNSRKPFESDLISDIKFLQVISNTLTSHQILHDVSDENFETLAT</sequence>
<dbReference type="CDD" id="cd00303">
    <property type="entry name" value="retropepsin_like"/>
    <property type="match status" value="1"/>
</dbReference>
<gene>
    <name evidence="1" type="ORF">AX774_g7250</name>
</gene>
<dbReference type="OrthoDB" id="3267566at2759"/>
<proteinExistence type="predicted"/>
<protein>
    <submittedName>
        <fullName evidence="1">Retrotransposon-derived protein PEG10</fullName>
    </submittedName>
</protein>
<dbReference type="EMBL" id="LSSK01001580">
    <property type="protein sequence ID" value="OMH79340.1"/>
    <property type="molecule type" value="Genomic_DNA"/>
</dbReference>
<dbReference type="InterPro" id="IPR021109">
    <property type="entry name" value="Peptidase_aspartic_dom_sf"/>
</dbReference>
<name>A0A1R1PEB5_ZANCU</name>